<dbReference type="Gene3D" id="2.60.40.10">
    <property type="entry name" value="Immunoglobulins"/>
    <property type="match status" value="1"/>
</dbReference>
<evidence type="ECO:0000313" key="2">
    <source>
        <dbReference type="Proteomes" id="UP000647133"/>
    </source>
</evidence>
<gene>
    <name evidence="1" type="ORF">IFO69_07180</name>
</gene>
<dbReference type="EMBL" id="JACYTQ010000002">
    <property type="protein sequence ID" value="MBD8488519.1"/>
    <property type="molecule type" value="Genomic_DNA"/>
</dbReference>
<accession>A0ABR9AI60</accession>
<dbReference type="RefSeq" id="WP_192009385.1">
    <property type="nucleotide sequence ID" value="NZ_JACYTQ010000002.1"/>
</dbReference>
<reference evidence="1 2" key="1">
    <citation type="submission" date="2020-09" db="EMBL/GenBank/DDBJ databases">
        <title>Echinicola sp. CAU 1574 isolated from sand of Sido Beach.</title>
        <authorList>
            <person name="Kim W."/>
        </authorList>
    </citation>
    <scope>NUCLEOTIDE SEQUENCE [LARGE SCALE GENOMIC DNA]</scope>
    <source>
        <strain evidence="1 2">CAU 1574</strain>
    </source>
</reference>
<protein>
    <submittedName>
        <fullName evidence="1">Uncharacterized protein</fullName>
    </submittedName>
</protein>
<dbReference type="Proteomes" id="UP000647133">
    <property type="component" value="Unassembled WGS sequence"/>
</dbReference>
<comment type="caution">
    <text evidence="1">The sequence shown here is derived from an EMBL/GenBank/DDBJ whole genome shotgun (WGS) entry which is preliminary data.</text>
</comment>
<evidence type="ECO:0000313" key="1">
    <source>
        <dbReference type="EMBL" id="MBD8488519.1"/>
    </source>
</evidence>
<proteinExistence type="predicted"/>
<sequence length="851" mass="93238">MIGTVLVFISFCPRASAEGSGEWGTASGNRSWLWVPEHRTTSVGNGHYITRGYMMMPSSSTGYNPDHRLYVYVKAGETVHWGFRKVTSYVFSSSSWYTYYNNSNNIRVRWYYDDTDVGFFPDGTSGLARRLADDHTYDAHSTGGITGRPVNAIAAANGPNAIVGSGGYDAYSFTNNTGEDRAFWVEISNSDGNSLTDGLPISFWDITVANSSNEVKPGRVYCKYWSIISDVPETAGAANDKALHSDFGFFVPVDDTFGGSGNECFVKHAKFSNSNAGFVNFFANQDGPRNDQGNHVDNRKSIRGTSSNYQYPLFVNDPDQEFWPTTETPNASLVIDYQEKDGVGQGGEAWVDISISLPGIVDVLIDLNGNGVYDTGVDIVMSESYDAPGKYEIYWDGKDANGNVIVSGSEIEVFAAVIFSPVHFPVYDMEQSLGITITNVRPGNIEDNDIYWDDSLIPRDGETGFVGLDDGDALSAVSTVLNVTGEAGTSHIWHADGDNGFSQNNTINTWAASYYTEVNEGDGYRYLTFQGNVYNDENGLDDNLVSGSPTTAVGLYALIIDGDNKVVASASVQSDGTYTIERVPDGSYKVVLSTVDAEEGEDSPEPSLPENWENSGEQLGTAVGVNLLGNDGVLETFSLNNTSVVNANFGLRVLAVLPVDWAGWSTEYIKENKSAAIEWAVHKEWENSHFEIERSVGDVLRFEKVGEVSAVGWSDQTVQYKFNDLTLPLNGGNVYYRIKQVDLTGKYSYTDVMAIKVPDAVYVSGVWKLYPNPSSTGDIIKVGLENNSNYQGETIQFRLIGVQGSSEQFEVNGVEQLSLRAGQLLNEFSRGVAVLEIFWGDQVERIKLLKR</sequence>
<name>A0ABR9AI60_9BACT</name>
<organism evidence="1 2">
    <name type="scientific">Echinicola arenosa</name>
    <dbReference type="NCBI Taxonomy" id="2774144"/>
    <lineage>
        <taxon>Bacteria</taxon>
        <taxon>Pseudomonadati</taxon>
        <taxon>Bacteroidota</taxon>
        <taxon>Cytophagia</taxon>
        <taxon>Cytophagales</taxon>
        <taxon>Cyclobacteriaceae</taxon>
        <taxon>Echinicola</taxon>
    </lineage>
</organism>
<dbReference type="InterPro" id="IPR013783">
    <property type="entry name" value="Ig-like_fold"/>
</dbReference>
<keyword evidence="2" id="KW-1185">Reference proteome</keyword>